<dbReference type="PATRIC" id="fig|908627.4.peg.8053"/>
<evidence type="ECO:0000313" key="2">
    <source>
        <dbReference type="Proteomes" id="UP000035963"/>
    </source>
</evidence>
<sequence length="138" mass="15284">MLLPLPVARVRAMSLENHLALAAMCNGHGNVDLMTCLIKALYLTYFMRDAVQDSDDLALLREAEAALERSVTRVENLQKWSVAEDDRAVVEQTLALYDRQLASAPAHRHMDASDRLADFFNSDMRSPIATGGVANRIA</sequence>
<dbReference type="EMBL" id="AEJF01000219">
    <property type="protein sequence ID" value="KLU21448.1"/>
    <property type="molecule type" value="Genomic_DNA"/>
</dbReference>
<organism evidence="1 2">
    <name type="scientific">Caballeronia mineralivorans PML1(12)</name>
    <dbReference type="NCBI Taxonomy" id="908627"/>
    <lineage>
        <taxon>Bacteria</taxon>
        <taxon>Pseudomonadati</taxon>
        <taxon>Pseudomonadota</taxon>
        <taxon>Betaproteobacteria</taxon>
        <taxon>Burkholderiales</taxon>
        <taxon>Burkholderiaceae</taxon>
        <taxon>Caballeronia</taxon>
    </lineage>
</organism>
<protein>
    <recommendedName>
        <fullName evidence="3">Fis family transcriptional regulator</fullName>
    </recommendedName>
</protein>
<name>A0A0J1FNX3_9BURK</name>
<comment type="caution">
    <text evidence="1">The sequence shown here is derived from an EMBL/GenBank/DDBJ whole genome shotgun (WGS) entry which is preliminary data.</text>
</comment>
<dbReference type="Proteomes" id="UP000035963">
    <property type="component" value="Unassembled WGS sequence"/>
</dbReference>
<dbReference type="AlphaFoldDB" id="A0A0J1FNX3"/>
<evidence type="ECO:0000313" key="1">
    <source>
        <dbReference type="EMBL" id="KLU21448.1"/>
    </source>
</evidence>
<accession>A0A0J1FNX3</accession>
<reference evidence="1 2" key="1">
    <citation type="journal article" date="2015" name="Genome Announc.">
        <title>Draft Genome Sequence of Burkholderia sp. Strain PML1(12), an Ectomycorrhizosphere-Inhabiting Bacterium with Effective Mineral-Weathering Ability.</title>
        <authorList>
            <person name="Uroz S."/>
            <person name="Oger P."/>
        </authorList>
    </citation>
    <scope>NUCLEOTIDE SEQUENCE [LARGE SCALE GENOMIC DNA]</scope>
    <source>
        <strain evidence="2">PML1(12)</strain>
    </source>
</reference>
<proteinExistence type="predicted"/>
<gene>
    <name evidence="1" type="ORF">EOS_36005</name>
</gene>
<evidence type="ECO:0008006" key="3">
    <source>
        <dbReference type="Google" id="ProtNLM"/>
    </source>
</evidence>
<keyword evidence="2" id="KW-1185">Reference proteome</keyword>